<organism evidence="1 2">
    <name type="scientific">Mucilaginibacter angelicae</name>
    <dbReference type="NCBI Taxonomy" id="869718"/>
    <lineage>
        <taxon>Bacteria</taxon>
        <taxon>Pseudomonadati</taxon>
        <taxon>Bacteroidota</taxon>
        <taxon>Sphingobacteriia</taxon>
        <taxon>Sphingobacteriales</taxon>
        <taxon>Sphingobacteriaceae</taxon>
        <taxon>Mucilaginibacter</taxon>
    </lineage>
</organism>
<comment type="caution">
    <text evidence="1">The sequence shown here is derived from an EMBL/GenBank/DDBJ whole genome shotgun (WGS) entry which is preliminary data.</text>
</comment>
<dbReference type="Proteomes" id="UP001589828">
    <property type="component" value="Unassembled WGS sequence"/>
</dbReference>
<proteinExistence type="predicted"/>
<keyword evidence="2" id="KW-1185">Reference proteome</keyword>
<dbReference type="EMBL" id="JBHLTS010000007">
    <property type="protein sequence ID" value="MFC0513332.1"/>
    <property type="molecule type" value="Genomic_DNA"/>
</dbReference>
<reference evidence="1 2" key="1">
    <citation type="submission" date="2024-09" db="EMBL/GenBank/DDBJ databases">
        <authorList>
            <person name="Sun Q."/>
            <person name="Mori K."/>
        </authorList>
    </citation>
    <scope>NUCLEOTIDE SEQUENCE [LARGE SCALE GENOMIC DNA]</scope>
    <source>
        <strain evidence="1 2">NCAIM B.02415</strain>
    </source>
</reference>
<accession>A0ABV6L261</accession>
<protein>
    <submittedName>
        <fullName evidence="1">Uncharacterized protein</fullName>
    </submittedName>
</protein>
<evidence type="ECO:0000313" key="1">
    <source>
        <dbReference type="EMBL" id="MFC0513332.1"/>
    </source>
</evidence>
<sequence>MNCILRKSNKFDYHTNLREIVKPIFDDLADLNWLVADLEYRNFEGSYPPINMDDDYFILNPAEFEILANADMQIVWGALLGIPKHSPIQVDVDNPPRAQTLLVWKNGNIQHPDAIIEIICYDSGYTIVKFTDEVLSDKFKAYFQEAVELEKFKNKSALYY</sequence>
<gene>
    <name evidence="1" type="ORF">ACFFGT_03940</name>
</gene>
<evidence type="ECO:0000313" key="2">
    <source>
        <dbReference type="Proteomes" id="UP001589828"/>
    </source>
</evidence>
<dbReference type="RefSeq" id="WP_377021202.1">
    <property type="nucleotide sequence ID" value="NZ_JBHLTS010000007.1"/>
</dbReference>
<name>A0ABV6L261_9SPHI</name>